<evidence type="ECO:0000259" key="1">
    <source>
        <dbReference type="SMART" id="SM00966"/>
    </source>
</evidence>
<dbReference type="Pfam" id="PF04014">
    <property type="entry name" value="MazE_antitoxin"/>
    <property type="match status" value="1"/>
</dbReference>
<feature type="domain" description="SpoVT-AbrB" evidence="1">
    <location>
        <begin position="4"/>
        <end position="49"/>
    </location>
</feature>
<dbReference type="EMBL" id="JQGC01000028">
    <property type="protein sequence ID" value="KFL29234.1"/>
    <property type="molecule type" value="Genomic_DNA"/>
</dbReference>
<proteinExistence type="predicted"/>
<name>A0A087LX81_9HYPH</name>
<dbReference type="InterPro" id="IPR007159">
    <property type="entry name" value="SpoVT-AbrB_dom"/>
</dbReference>
<reference evidence="2 3" key="1">
    <citation type="submission" date="2014-08" db="EMBL/GenBank/DDBJ databases">
        <authorList>
            <person name="Hassan Y.I."/>
            <person name="Lepp D."/>
            <person name="Zhou T."/>
        </authorList>
    </citation>
    <scope>NUCLEOTIDE SEQUENCE [LARGE SCALE GENOMIC DNA]</scope>
    <source>
        <strain evidence="2 3">IFO13584</strain>
    </source>
</reference>
<organism evidence="2 3">
    <name type="scientific">Devosia riboflavina</name>
    <dbReference type="NCBI Taxonomy" id="46914"/>
    <lineage>
        <taxon>Bacteria</taxon>
        <taxon>Pseudomonadati</taxon>
        <taxon>Pseudomonadota</taxon>
        <taxon>Alphaproteobacteria</taxon>
        <taxon>Hyphomicrobiales</taxon>
        <taxon>Devosiaceae</taxon>
        <taxon>Devosia</taxon>
    </lineage>
</organism>
<sequence>MGRSIATSKGQTTIPKPLRDAVGIKDGTPLTWILENGAIRVVAKTLNAADLAGFLGPPPSGVHLTIEDMDKAIGEAVAERYERKTRR</sequence>
<comment type="caution">
    <text evidence="2">The sequence shown here is derived from an EMBL/GenBank/DDBJ whole genome shotgun (WGS) entry which is preliminary data.</text>
</comment>
<dbReference type="AlphaFoldDB" id="A0A087LX81"/>
<accession>A0A087LX81</accession>
<keyword evidence="3" id="KW-1185">Reference proteome</keyword>
<evidence type="ECO:0000313" key="3">
    <source>
        <dbReference type="Proteomes" id="UP000028981"/>
    </source>
</evidence>
<dbReference type="Proteomes" id="UP000028981">
    <property type="component" value="Unassembled WGS sequence"/>
</dbReference>
<protein>
    <recommendedName>
        <fullName evidence="1">SpoVT-AbrB domain-containing protein</fullName>
    </recommendedName>
</protein>
<dbReference type="GO" id="GO:0003677">
    <property type="term" value="F:DNA binding"/>
    <property type="evidence" value="ECO:0007669"/>
    <property type="project" value="InterPro"/>
</dbReference>
<evidence type="ECO:0000313" key="2">
    <source>
        <dbReference type="EMBL" id="KFL29234.1"/>
    </source>
</evidence>
<dbReference type="STRING" id="46914.JP75_21905"/>
<dbReference type="SUPFAM" id="SSF89447">
    <property type="entry name" value="AbrB/MazE/MraZ-like"/>
    <property type="match status" value="1"/>
</dbReference>
<dbReference type="Gene3D" id="2.10.260.10">
    <property type="match status" value="1"/>
</dbReference>
<dbReference type="SMART" id="SM00966">
    <property type="entry name" value="SpoVT_AbrB"/>
    <property type="match status" value="1"/>
</dbReference>
<gene>
    <name evidence="2" type="ORF">JP75_21905</name>
</gene>
<dbReference type="InterPro" id="IPR037914">
    <property type="entry name" value="SpoVT-AbrB_sf"/>
</dbReference>